<proteinExistence type="predicted"/>
<reference evidence="5" key="1">
    <citation type="journal article" date="2020" name="Microbiol. Resour. Announc.">
        <title>Draft Genome Sequences of Thiorhodococcus mannitoliphagus and Thiorhodococcus minor, Purple Sulfur Photosynthetic Bacteria in the Gammaproteobacterial Family Chromatiaceae.</title>
        <authorList>
            <person name="Aviles F.A."/>
            <person name="Meyer T.E."/>
            <person name="Kyndt J.A."/>
        </authorList>
    </citation>
    <scope>NUCLEOTIDE SEQUENCE [LARGE SCALE GENOMIC DNA]</scope>
    <source>
        <strain evidence="5">DSM 18266</strain>
    </source>
</reference>
<comment type="caution">
    <text evidence="4">The sequence shown here is derived from an EMBL/GenBank/DDBJ whole genome shotgun (WGS) entry which is preliminary data.</text>
</comment>
<dbReference type="Proteomes" id="UP000471640">
    <property type="component" value="Unassembled WGS sequence"/>
</dbReference>
<dbReference type="RefSeq" id="WP_164655550.1">
    <property type="nucleotide sequence ID" value="NZ_JAAIJR010000101.1"/>
</dbReference>
<keyword evidence="1" id="KW-0812">Transmembrane</keyword>
<dbReference type="InterPro" id="IPR001763">
    <property type="entry name" value="Rhodanese-like_dom"/>
</dbReference>
<reference evidence="4 5" key="2">
    <citation type="submission" date="2020-02" db="EMBL/GenBank/DDBJ databases">
        <title>Genome sequences of Thiorhodococcus mannitoliphagus and Thiorhodococcus minor, purple sulfur photosynthetic bacteria in the gammaproteobacterial family, Chromatiaceae.</title>
        <authorList>
            <person name="Aviles F.A."/>
            <person name="Meyer T.E."/>
            <person name="Kyndt J.A."/>
        </authorList>
    </citation>
    <scope>NUCLEOTIDE SEQUENCE [LARGE SCALE GENOMIC DNA]</scope>
    <source>
        <strain evidence="4 5">DSM 18266</strain>
    </source>
</reference>
<sequence>MLGLAAMSVLATLSAPLSAGMPDAGLRYVRNPVAAGTDLRLIDTRPEADCIASSASGAVCLPPEAFFGPHRRLASFRDIAWVLGTAGLRGDESVLVLGNDPVRRDAVAALLYLAGQSEVSVLYGRLDRLLDVGLFEKGVGRGRGILRDPIHAGHWLEDRILLRNELAEALADGDIVRLLDGRTADEYWGAQIRARRGGHLPGAELAPAARLRAAFARGEAAIHGEQPLVAYAHDPLTGLAYLTLLRAGFGLDARLYLGGWREWADDGQLPADAVSYPEPRAQPAVPLAPRSAGHQRVPTPALLTLAALAAAGGFGYRLGKRTS</sequence>
<dbReference type="InterPro" id="IPR036873">
    <property type="entry name" value="Rhodanese-like_dom_sf"/>
</dbReference>
<dbReference type="SMART" id="SM00450">
    <property type="entry name" value="RHOD"/>
    <property type="match status" value="2"/>
</dbReference>
<dbReference type="PROSITE" id="PS50206">
    <property type="entry name" value="RHODANESE_3"/>
    <property type="match status" value="2"/>
</dbReference>
<dbReference type="Gene3D" id="3.40.250.10">
    <property type="entry name" value="Rhodanese-like domain"/>
    <property type="match status" value="2"/>
</dbReference>
<dbReference type="EMBL" id="JAAIJR010000101">
    <property type="protein sequence ID" value="NEX22456.1"/>
    <property type="molecule type" value="Genomic_DNA"/>
</dbReference>
<gene>
    <name evidence="4" type="ORF">G3480_19455</name>
</gene>
<dbReference type="Pfam" id="PF00581">
    <property type="entry name" value="Rhodanese"/>
    <property type="match status" value="1"/>
</dbReference>
<keyword evidence="5" id="KW-1185">Reference proteome</keyword>
<protein>
    <recommendedName>
        <fullName evidence="3">Rhodanese domain-containing protein</fullName>
    </recommendedName>
</protein>
<evidence type="ECO:0000259" key="3">
    <source>
        <dbReference type="PROSITE" id="PS50206"/>
    </source>
</evidence>
<feature type="signal peptide" evidence="2">
    <location>
        <begin position="1"/>
        <end position="19"/>
    </location>
</feature>
<feature type="chain" id="PRO_5026920704" description="Rhodanese domain-containing protein" evidence="2">
    <location>
        <begin position="20"/>
        <end position="323"/>
    </location>
</feature>
<evidence type="ECO:0000256" key="1">
    <source>
        <dbReference type="SAM" id="Phobius"/>
    </source>
</evidence>
<dbReference type="CDD" id="cd00158">
    <property type="entry name" value="RHOD"/>
    <property type="match status" value="1"/>
</dbReference>
<dbReference type="AlphaFoldDB" id="A0A6P1E094"/>
<keyword evidence="2" id="KW-0732">Signal</keyword>
<evidence type="ECO:0000256" key="2">
    <source>
        <dbReference type="SAM" id="SignalP"/>
    </source>
</evidence>
<accession>A0A6P1E094</accession>
<feature type="transmembrane region" description="Helical" evidence="1">
    <location>
        <begin position="301"/>
        <end position="319"/>
    </location>
</feature>
<evidence type="ECO:0000313" key="4">
    <source>
        <dbReference type="EMBL" id="NEX22456.1"/>
    </source>
</evidence>
<keyword evidence="1" id="KW-0472">Membrane</keyword>
<keyword evidence="1" id="KW-1133">Transmembrane helix</keyword>
<evidence type="ECO:0000313" key="5">
    <source>
        <dbReference type="Proteomes" id="UP000471640"/>
    </source>
</evidence>
<feature type="domain" description="Rhodanese" evidence="3">
    <location>
        <begin position="35"/>
        <end position="137"/>
    </location>
</feature>
<organism evidence="4 5">
    <name type="scientific">Thiorhodococcus mannitoliphagus</name>
    <dbReference type="NCBI Taxonomy" id="329406"/>
    <lineage>
        <taxon>Bacteria</taxon>
        <taxon>Pseudomonadati</taxon>
        <taxon>Pseudomonadota</taxon>
        <taxon>Gammaproteobacteria</taxon>
        <taxon>Chromatiales</taxon>
        <taxon>Chromatiaceae</taxon>
        <taxon>Thiorhodococcus</taxon>
    </lineage>
</organism>
<feature type="domain" description="Rhodanese" evidence="3">
    <location>
        <begin position="172"/>
        <end position="272"/>
    </location>
</feature>
<dbReference type="SUPFAM" id="SSF52821">
    <property type="entry name" value="Rhodanese/Cell cycle control phosphatase"/>
    <property type="match status" value="2"/>
</dbReference>
<name>A0A6P1E094_9GAMM</name>